<dbReference type="Proteomes" id="UP000424673">
    <property type="component" value="Chromosome"/>
</dbReference>
<evidence type="ECO:0000313" key="2">
    <source>
        <dbReference type="EMBL" id="QGM93444.1"/>
    </source>
</evidence>
<evidence type="ECO:0000313" key="3">
    <source>
        <dbReference type="Proteomes" id="UP000424673"/>
    </source>
</evidence>
<name>A0ABX6EGC4_9HYPH</name>
<feature type="chain" id="PRO_5047073516" evidence="1">
    <location>
        <begin position="24"/>
        <end position="150"/>
    </location>
</feature>
<evidence type="ECO:0000256" key="1">
    <source>
        <dbReference type="SAM" id="SignalP"/>
    </source>
</evidence>
<protein>
    <submittedName>
        <fullName evidence="2">Uncharacterized protein</fullName>
    </submittedName>
</protein>
<accession>A0ABX6EGC4</accession>
<keyword evidence="1" id="KW-0732">Signal</keyword>
<gene>
    <name evidence="2" type="ORF">F7D13_05070</name>
</gene>
<organism evidence="2 3">
    <name type="scientific">Methylocystis rosea</name>
    <dbReference type="NCBI Taxonomy" id="173366"/>
    <lineage>
        <taxon>Bacteria</taxon>
        <taxon>Pseudomonadati</taxon>
        <taxon>Pseudomonadota</taxon>
        <taxon>Alphaproteobacteria</taxon>
        <taxon>Hyphomicrobiales</taxon>
        <taxon>Methylocystaceae</taxon>
        <taxon>Methylocystis</taxon>
    </lineage>
</organism>
<keyword evidence="3" id="KW-1185">Reference proteome</keyword>
<proteinExistence type="predicted"/>
<dbReference type="RefSeq" id="WP_154451248.1">
    <property type="nucleotide sequence ID" value="NZ_CP044328.1"/>
</dbReference>
<sequence length="150" mass="15647">MKNNIVAAISVIALTMIAAGASASTASQREYKRGYADCKAGRWDENQHGESYKNGCRAAEDQRAGTGARAGAAGAATKPADGGLRGDKTACLLAVKRKTNNPKVVLLSVETSEANNTVTIGVGPDRAPWRCLVKRGIVADVMSLTDEGKL</sequence>
<feature type="signal peptide" evidence="1">
    <location>
        <begin position="1"/>
        <end position="23"/>
    </location>
</feature>
<reference evidence="2 3" key="2">
    <citation type="journal article" date="2021" name="AMB Express">
        <title>Isolation and characterisation of Methylocystis spp. for poly-3-hydroxybutyrate production using waste methane feedstocks.</title>
        <authorList>
            <person name="Rumah B.L."/>
            <person name="Stead C.E."/>
            <person name="Claxton Stevens B.H."/>
            <person name="Minton N.P."/>
            <person name="Grosse-Honebrink A."/>
            <person name="Zhang Y."/>
        </authorList>
    </citation>
    <scope>NUCLEOTIDE SEQUENCE [LARGE SCALE GENOMIC DNA]</scope>
    <source>
        <strain evidence="2 3">BRCS1</strain>
    </source>
</reference>
<dbReference type="EMBL" id="CP044328">
    <property type="protein sequence ID" value="QGM93444.1"/>
    <property type="molecule type" value="Genomic_DNA"/>
</dbReference>
<reference evidence="3" key="1">
    <citation type="submission" date="2019-09" db="EMBL/GenBank/DDBJ databases">
        <title>Isolation and complete genome sequencing of Methylocystis species.</title>
        <authorList>
            <person name="Rumah B.L."/>
            <person name="Stead C.E."/>
            <person name="Stevens B.C."/>
            <person name="Minton N.P."/>
            <person name="Grosse-Honebrink A."/>
            <person name="Zhang Y."/>
        </authorList>
    </citation>
    <scope>NUCLEOTIDE SEQUENCE [LARGE SCALE GENOMIC DNA]</scope>
    <source>
        <strain evidence="3">BRCS1</strain>
    </source>
</reference>